<evidence type="ECO:0000256" key="1">
    <source>
        <dbReference type="SAM" id="MobiDB-lite"/>
    </source>
</evidence>
<organism evidence="2 3">
    <name type="scientific">Microlunatus parietis</name>
    <dbReference type="NCBI Taxonomy" id="682979"/>
    <lineage>
        <taxon>Bacteria</taxon>
        <taxon>Bacillati</taxon>
        <taxon>Actinomycetota</taxon>
        <taxon>Actinomycetes</taxon>
        <taxon>Propionibacteriales</taxon>
        <taxon>Propionibacteriaceae</taxon>
        <taxon>Microlunatus</taxon>
    </lineage>
</organism>
<dbReference type="Pfam" id="PF11175">
    <property type="entry name" value="DUF2961"/>
    <property type="match status" value="1"/>
</dbReference>
<comment type="caution">
    <text evidence="2">The sequence shown here is derived from an EMBL/GenBank/DDBJ whole genome shotgun (WGS) entry which is preliminary data.</text>
</comment>
<evidence type="ECO:0000313" key="3">
    <source>
        <dbReference type="Proteomes" id="UP000569914"/>
    </source>
</evidence>
<evidence type="ECO:0000313" key="2">
    <source>
        <dbReference type="EMBL" id="NYE73772.1"/>
    </source>
</evidence>
<dbReference type="Proteomes" id="UP000569914">
    <property type="component" value="Unassembled WGS sequence"/>
</dbReference>
<dbReference type="Gene3D" id="2.60.120.1390">
    <property type="match status" value="1"/>
</dbReference>
<reference evidence="2 3" key="1">
    <citation type="submission" date="2020-07" db="EMBL/GenBank/DDBJ databases">
        <title>Sequencing the genomes of 1000 actinobacteria strains.</title>
        <authorList>
            <person name="Klenk H.-P."/>
        </authorList>
    </citation>
    <scope>NUCLEOTIDE SEQUENCE [LARGE SCALE GENOMIC DNA]</scope>
    <source>
        <strain evidence="2 3">DSM 22083</strain>
    </source>
</reference>
<dbReference type="EMBL" id="JACCBU010000001">
    <property type="protein sequence ID" value="NYE73772.1"/>
    <property type="molecule type" value="Genomic_DNA"/>
</dbReference>
<dbReference type="InterPro" id="IPR021345">
    <property type="entry name" value="DUF2961"/>
</dbReference>
<dbReference type="AlphaFoldDB" id="A0A7Y9LDD1"/>
<name>A0A7Y9LDD1_9ACTN</name>
<protein>
    <recommendedName>
        <fullName evidence="4">DUF2961 domain-containing protein</fullName>
    </recommendedName>
</protein>
<gene>
    <name evidence="2" type="ORF">BKA15_005101</name>
</gene>
<feature type="region of interest" description="Disordered" evidence="1">
    <location>
        <begin position="21"/>
        <end position="40"/>
    </location>
</feature>
<keyword evidence="3" id="KW-1185">Reference proteome</keyword>
<evidence type="ECO:0008006" key="4">
    <source>
        <dbReference type="Google" id="ProtNLM"/>
    </source>
</evidence>
<proteinExistence type="predicted"/>
<dbReference type="RefSeq" id="WP_179755520.1">
    <property type="nucleotide sequence ID" value="NZ_JACCBU010000001.1"/>
</dbReference>
<sequence>MTSFDGLGLHLGNLHRLSDAQSRSLSAENPTGAPGQGALATDGLGAAAARDLGQGWKVAPAVKIAPKSIFEVGDIDGPGSIQQIWMTTTAAARTLILRLYWDGQEQPSVETPLNDFFASGWGVYAPISSLAVCVNPKNGFNSYWQMPFRQHCRITVENLADDECVLFYQVNYQVTEVPEDAAYFHAQFRRTNPLPFAEEYTIVDGVAGRGHYVGTAVAWGVNNSGWWGEGELKWFLDGEDAPTICGTGTEDYFCGAWGFHVGSRYETFTTPYAGMPLNTTPDGSDQDPGRNQTRYGLYRWHITDPIRFRTGLKVTMQALGWRSGGRYLPLQDDIASVAYWYQTLPTAPFPELPDRDGLEII</sequence>
<accession>A0A7Y9LDD1</accession>